<feature type="region of interest" description="Disordered" evidence="1">
    <location>
        <begin position="1"/>
        <end position="74"/>
    </location>
</feature>
<evidence type="ECO:0000313" key="3">
    <source>
        <dbReference type="Proteomes" id="UP000253426"/>
    </source>
</evidence>
<feature type="compositionally biased region" description="Pro residues" evidence="1">
    <location>
        <begin position="402"/>
        <end position="418"/>
    </location>
</feature>
<feature type="compositionally biased region" description="Gly residues" evidence="1">
    <location>
        <begin position="38"/>
        <end position="51"/>
    </location>
</feature>
<sequence length="418" mass="46920">MAGAGAIGGAAISQLPAGERPGLGDRPGAGQLPAHPGIGAGDHPGIGGGERPGQQPVRPENRPNWGDWSNNRGEAWHDRVNNRHESWNNWQQNSQQRRSDFQNNRDQRWDNIENARNDRQDWRNQNREDWQDHRKEMWDYRYDRRDEVWDNCRDWYDDVFDDHWWGHCGWLGHGIYHGFGHYPLNPWWWWRPCTWGTLGGWLYTSPPAPVYPDYGMTVIYEDNTVYVDNKPIPEEQYTGPIVEVASTKEQSPPPVPPAEGKPEEWMPLGVFALVQEEKGTPNMFMQLSINRDGVITGGYQNTITGDERALSGQVDKATQIAAWRIGDNRDTICTTSIANLTQDVCTLALHFKGTRTESWLLVRMPEPVAEGQEKKIPEGTRTPPPQVSAVASTTAPASTSAPVPPVAPAASPAPAPSK</sequence>
<proteinExistence type="predicted"/>
<accession>A0A366H8E4</accession>
<comment type="caution">
    <text evidence="2">The sequence shown here is derived from an EMBL/GenBank/DDBJ whole genome shotgun (WGS) entry which is preliminary data.</text>
</comment>
<feature type="region of interest" description="Disordered" evidence="1">
    <location>
        <begin position="369"/>
        <end position="418"/>
    </location>
</feature>
<gene>
    <name evidence="2" type="ORF">DES53_11247</name>
</gene>
<reference evidence="2 3" key="1">
    <citation type="submission" date="2018-06" db="EMBL/GenBank/DDBJ databases">
        <title>Genomic Encyclopedia of Type Strains, Phase IV (KMG-IV): sequencing the most valuable type-strain genomes for metagenomic binning, comparative biology and taxonomic classification.</title>
        <authorList>
            <person name="Goeker M."/>
        </authorList>
    </citation>
    <scope>NUCLEOTIDE SEQUENCE [LARGE SCALE GENOMIC DNA]</scope>
    <source>
        <strain evidence="2 3">DSM 25532</strain>
    </source>
</reference>
<evidence type="ECO:0000313" key="2">
    <source>
        <dbReference type="EMBL" id="RBP38049.1"/>
    </source>
</evidence>
<name>A0A366H8E4_9BACT</name>
<feature type="compositionally biased region" description="Low complexity" evidence="1">
    <location>
        <begin position="387"/>
        <end position="401"/>
    </location>
</feature>
<dbReference type="AlphaFoldDB" id="A0A366H8E4"/>
<protein>
    <submittedName>
        <fullName evidence="2">Uncharacterized protein</fullName>
    </submittedName>
</protein>
<keyword evidence="3" id="KW-1185">Reference proteome</keyword>
<dbReference type="EMBL" id="QNRR01000012">
    <property type="protein sequence ID" value="RBP38049.1"/>
    <property type="molecule type" value="Genomic_DNA"/>
</dbReference>
<organism evidence="2 3">
    <name type="scientific">Roseimicrobium gellanilyticum</name>
    <dbReference type="NCBI Taxonomy" id="748857"/>
    <lineage>
        <taxon>Bacteria</taxon>
        <taxon>Pseudomonadati</taxon>
        <taxon>Verrucomicrobiota</taxon>
        <taxon>Verrucomicrobiia</taxon>
        <taxon>Verrucomicrobiales</taxon>
        <taxon>Verrucomicrobiaceae</taxon>
        <taxon>Roseimicrobium</taxon>
    </lineage>
</organism>
<dbReference type="Proteomes" id="UP000253426">
    <property type="component" value="Unassembled WGS sequence"/>
</dbReference>
<evidence type="ECO:0000256" key="1">
    <source>
        <dbReference type="SAM" id="MobiDB-lite"/>
    </source>
</evidence>